<feature type="compositionally biased region" description="Low complexity" evidence="1">
    <location>
        <begin position="31"/>
        <end position="41"/>
    </location>
</feature>
<dbReference type="AlphaFoldDB" id="A0A375I092"/>
<feature type="region of interest" description="Disordered" evidence="1">
    <location>
        <begin position="1"/>
        <end position="49"/>
    </location>
</feature>
<evidence type="ECO:0000256" key="1">
    <source>
        <dbReference type="SAM" id="MobiDB-lite"/>
    </source>
</evidence>
<reference evidence="3" key="1">
    <citation type="submission" date="2018-02" db="EMBL/GenBank/DDBJ databases">
        <authorList>
            <person name="Hornung B."/>
        </authorList>
    </citation>
    <scope>NUCLEOTIDE SEQUENCE [LARGE SCALE GENOMIC DNA]</scope>
</reference>
<proteinExistence type="predicted"/>
<accession>A0A375I092</accession>
<sequence length="154" mass="16780">MCAESGRGRQPTPDEAGHAGEGGPEEPESWAARAQPARAAASGTGEVAATEKRGLHAWGLGVARSAARGLDEPAARQIYSPRRGMPAPRRVRTGTVPDWWWASHPRRAQCETRGYYRPRRLSPDAPADLSLLGPSSLRLWFIPIPGLPRRWSRG</sequence>
<protein>
    <submittedName>
        <fullName evidence="2">Uncharacterized protein</fullName>
    </submittedName>
</protein>
<dbReference type="EMBL" id="OMOH01000004">
    <property type="protein sequence ID" value="SPF68229.1"/>
    <property type="molecule type" value="Genomic_DNA"/>
</dbReference>
<dbReference type="Proteomes" id="UP000265962">
    <property type="component" value="Unassembled WGS sequence"/>
</dbReference>
<keyword evidence="3" id="KW-1185">Reference proteome</keyword>
<gene>
    <name evidence="2" type="ORF">PROPJV5_1172</name>
</gene>
<name>A0A375I092_9ACTN</name>
<evidence type="ECO:0000313" key="2">
    <source>
        <dbReference type="EMBL" id="SPF68229.1"/>
    </source>
</evidence>
<evidence type="ECO:0000313" key="3">
    <source>
        <dbReference type="Proteomes" id="UP000265962"/>
    </source>
</evidence>
<dbReference type="OrthoDB" id="9972244at2"/>
<dbReference type="RefSeq" id="WP_119715410.1">
    <property type="nucleotide sequence ID" value="NZ_OMOH01000004.1"/>
</dbReference>
<organism evidence="2 3">
    <name type="scientific">Propionibacterium ruminifibrarum</name>
    <dbReference type="NCBI Taxonomy" id="1962131"/>
    <lineage>
        <taxon>Bacteria</taxon>
        <taxon>Bacillati</taxon>
        <taxon>Actinomycetota</taxon>
        <taxon>Actinomycetes</taxon>
        <taxon>Propionibacteriales</taxon>
        <taxon>Propionibacteriaceae</taxon>
        <taxon>Propionibacterium</taxon>
    </lineage>
</organism>